<comment type="caution">
    <text evidence="3">The sequence shown here is derived from an EMBL/GenBank/DDBJ whole genome shotgun (WGS) entry which is preliminary data.</text>
</comment>
<feature type="signal peptide" evidence="2">
    <location>
        <begin position="1"/>
        <end position="16"/>
    </location>
</feature>
<feature type="chain" id="PRO_5041449676" description="Carbohydrate esterase family 16 protein" evidence="2">
    <location>
        <begin position="17"/>
        <end position="303"/>
    </location>
</feature>
<protein>
    <recommendedName>
        <fullName evidence="5">Carbohydrate esterase family 16 protein</fullName>
    </recommendedName>
</protein>
<evidence type="ECO:0000313" key="4">
    <source>
        <dbReference type="Proteomes" id="UP001175228"/>
    </source>
</evidence>
<dbReference type="PANTHER" id="PTHR45648:SF22">
    <property type="entry name" value="GDSL LIPASE_ACYLHYDROLASE FAMILY PROTEIN (AFU_ORTHOLOGUE AFUA_4G14700)"/>
    <property type="match status" value="1"/>
</dbReference>
<dbReference type="InterPro" id="IPR051058">
    <property type="entry name" value="GDSL_Est/Lipase"/>
</dbReference>
<dbReference type="InterPro" id="IPR001087">
    <property type="entry name" value="GDSL"/>
</dbReference>
<dbReference type="Pfam" id="PF00657">
    <property type="entry name" value="Lipase_GDSL"/>
    <property type="match status" value="1"/>
</dbReference>
<dbReference type="Gene3D" id="3.40.50.1110">
    <property type="entry name" value="SGNH hydrolase"/>
    <property type="match status" value="1"/>
</dbReference>
<dbReference type="InterPro" id="IPR036514">
    <property type="entry name" value="SGNH_hydro_sf"/>
</dbReference>
<dbReference type="PANTHER" id="PTHR45648">
    <property type="entry name" value="GDSL LIPASE/ACYLHYDROLASE FAMILY PROTEIN (AFU_ORTHOLOGUE AFUA_4G14700)"/>
    <property type="match status" value="1"/>
</dbReference>
<gene>
    <name evidence="3" type="ORF">EDD18DRAFT_1364239</name>
</gene>
<dbReference type="AlphaFoldDB" id="A0AA39P978"/>
<proteinExistence type="predicted"/>
<dbReference type="EMBL" id="JAUEPU010000088">
    <property type="protein sequence ID" value="KAK0479434.1"/>
    <property type="molecule type" value="Genomic_DNA"/>
</dbReference>
<name>A0AA39P978_9AGAR</name>
<evidence type="ECO:0008006" key="5">
    <source>
        <dbReference type="Google" id="ProtNLM"/>
    </source>
</evidence>
<keyword evidence="2" id="KW-0732">Signal</keyword>
<dbReference type="GO" id="GO:0016788">
    <property type="term" value="F:hydrolase activity, acting on ester bonds"/>
    <property type="evidence" value="ECO:0007669"/>
    <property type="project" value="InterPro"/>
</dbReference>
<evidence type="ECO:0000256" key="2">
    <source>
        <dbReference type="SAM" id="SignalP"/>
    </source>
</evidence>
<dbReference type="SUPFAM" id="SSF52266">
    <property type="entry name" value="SGNH hydrolase"/>
    <property type="match status" value="1"/>
</dbReference>
<accession>A0AA39P978</accession>
<evidence type="ECO:0000256" key="1">
    <source>
        <dbReference type="ARBA" id="ARBA00022801"/>
    </source>
</evidence>
<reference evidence="3" key="1">
    <citation type="submission" date="2023-06" db="EMBL/GenBank/DDBJ databases">
        <authorList>
            <consortium name="Lawrence Berkeley National Laboratory"/>
            <person name="Ahrendt S."/>
            <person name="Sahu N."/>
            <person name="Indic B."/>
            <person name="Wong-Bajracharya J."/>
            <person name="Merenyi Z."/>
            <person name="Ke H.-M."/>
            <person name="Monk M."/>
            <person name="Kocsube S."/>
            <person name="Drula E."/>
            <person name="Lipzen A."/>
            <person name="Balint B."/>
            <person name="Henrissat B."/>
            <person name="Andreopoulos B."/>
            <person name="Martin F.M."/>
            <person name="Harder C.B."/>
            <person name="Rigling D."/>
            <person name="Ford K.L."/>
            <person name="Foster G.D."/>
            <person name="Pangilinan J."/>
            <person name="Papanicolaou A."/>
            <person name="Barry K."/>
            <person name="LaButti K."/>
            <person name="Viragh M."/>
            <person name="Koriabine M."/>
            <person name="Yan M."/>
            <person name="Riley R."/>
            <person name="Champramary S."/>
            <person name="Plett K.L."/>
            <person name="Tsai I.J."/>
            <person name="Slot J."/>
            <person name="Sipos G."/>
            <person name="Plett J."/>
            <person name="Nagy L.G."/>
            <person name="Grigoriev I.V."/>
        </authorList>
    </citation>
    <scope>NUCLEOTIDE SEQUENCE</scope>
    <source>
        <strain evidence="3">HWK02</strain>
    </source>
</reference>
<dbReference type="Proteomes" id="UP001175228">
    <property type="component" value="Unassembled WGS sequence"/>
</dbReference>
<dbReference type="CDD" id="cd01846">
    <property type="entry name" value="fatty_acyltransferase_like"/>
    <property type="match status" value="1"/>
</dbReference>
<keyword evidence="4" id="KW-1185">Reference proteome</keyword>
<sequence length="303" mass="33017">MFPKVYLLLLAVGASAQKYWFSFGDSYTQTGFTTTGTLPAIGNPLGNPPYPGWTSSGGQNWVDYATAVDNTSLVLTYNLAYGGATISADLVVPFDLTVLSLTDQVNQFLDSYASKPSTTPWTGADTLFSVWIGINDIGNSYYLGGDRDAFSDTLLDAYFALVQQLVLCKSYSRQRPTNIIHLSNVGARNFLFLNVPPIDRSPLMLAQSDWSQTTEKSVIEGFNTKLTARAASLKANHSDVTTWIWDSNAAFTAILDNPTSYGFEDATTFGDSPGLFWINNLHPTSPAHEYFGKDVADVLGGFI</sequence>
<evidence type="ECO:0000313" key="3">
    <source>
        <dbReference type="EMBL" id="KAK0479434.1"/>
    </source>
</evidence>
<organism evidence="3 4">
    <name type="scientific">Armillaria luteobubalina</name>
    <dbReference type="NCBI Taxonomy" id="153913"/>
    <lineage>
        <taxon>Eukaryota</taxon>
        <taxon>Fungi</taxon>
        <taxon>Dikarya</taxon>
        <taxon>Basidiomycota</taxon>
        <taxon>Agaricomycotina</taxon>
        <taxon>Agaricomycetes</taxon>
        <taxon>Agaricomycetidae</taxon>
        <taxon>Agaricales</taxon>
        <taxon>Marasmiineae</taxon>
        <taxon>Physalacriaceae</taxon>
        <taxon>Armillaria</taxon>
    </lineage>
</organism>
<keyword evidence="1" id="KW-0378">Hydrolase</keyword>